<organism evidence="2 3">
    <name type="scientific">Paraburkholderia caribensis MBA4</name>
    <dbReference type="NCBI Taxonomy" id="1323664"/>
    <lineage>
        <taxon>Bacteria</taxon>
        <taxon>Pseudomonadati</taxon>
        <taxon>Pseudomonadota</taxon>
        <taxon>Betaproteobacteria</taxon>
        <taxon>Burkholderiales</taxon>
        <taxon>Burkholderiaceae</taxon>
        <taxon>Paraburkholderia</taxon>
    </lineage>
</organism>
<name>A0A0N7JUP0_9BURK</name>
<proteinExistence type="predicted"/>
<keyword evidence="1" id="KW-1133">Transmembrane helix</keyword>
<keyword evidence="1" id="KW-0472">Membrane</keyword>
<evidence type="ECO:0000313" key="3">
    <source>
        <dbReference type="Proteomes" id="UP000019146"/>
    </source>
</evidence>
<reference evidence="2 3" key="1">
    <citation type="journal article" date="2014" name="Genome Announc.">
        <title>Draft Genome Sequence of the Haloacid-Degrading Burkholderia caribensis Strain MBA4.</title>
        <authorList>
            <person name="Pan Y."/>
            <person name="Kong K.F."/>
            <person name="Tsang J.S."/>
        </authorList>
    </citation>
    <scope>NUCLEOTIDE SEQUENCE [LARGE SCALE GENOMIC DNA]</scope>
    <source>
        <strain evidence="2 3">MBA4</strain>
    </source>
</reference>
<dbReference type="RefSeq" id="WP_035988527.1">
    <property type="nucleotide sequence ID" value="NZ_CP012747.1"/>
</dbReference>
<evidence type="ECO:0000256" key="1">
    <source>
        <dbReference type="SAM" id="Phobius"/>
    </source>
</evidence>
<dbReference type="Proteomes" id="UP000019146">
    <property type="component" value="Chromosome 2"/>
</dbReference>
<keyword evidence="1" id="KW-0812">Transmembrane</keyword>
<dbReference type="GeneID" id="69970852"/>
<sequence length="90" mass="9664">MKRLLIHLALAASLTVPGAMGISRIPGFGAWFASGSGYRFFGPLFRAFDSDGGEQNTDIIVGTILGLSFLLSLAGTFVLARLICLFRKQK</sequence>
<accession>A0A0N7JUP0</accession>
<gene>
    <name evidence="2" type="ORF">K788_00042525</name>
</gene>
<protein>
    <submittedName>
        <fullName evidence="2">Uncharacterized protein</fullName>
    </submittedName>
</protein>
<dbReference type="AlphaFoldDB" id="A0A0N7JUP0"/>
<feature type="transmembrane region" description="Helical" evidence="1">
    <location>
        <begin position="59"/>
        <end position="84"/>
    </location>
</feature>
<dbReference type="EMBL" id="CP012747">
    <property type="protein sequence ID" value="ALL66949.1"/>
    <property type="molecule type" value="Genomic_DNA"/>
</dbReference>
<dbReference type="KEGG" id="bcai:K788_00042525"/>
<evidence type="ECO:0000313" key="2">
    <source>
        <dbReference type="EMBL" id="ALL66949.1"/>
    </source>
</evidence>